<dbReference type="Proteomes" id="UP000828390">
    <property type="component" value="Unassembled WGS sequence"/>
</dbReference>
<dbReference type="AlphaFoldDB" id="A0A9D4FST4"/>
<reference evidence="2" key="1">
    <citation type="journal article" date="2019" name="bioRxiv">
        <title>The Genome of the Zebra Mussel, Dreissena polymorpha: A Resource for Invasive Species Research.</title>
        <authorList>
            <person name="McCartney M.A."/>
            <person name="Auch B."/>
            <person name="Kono T."/>
            <person name="Mallez S."/>
            <person name="Zhang Y."/>
            <person name="Obille A."/>
            <person name="Becker A."/>
            <person name="Abrahante J.E."/>
            <person name="Garbe J."/>
            <person name="Badalamenti J.P."/>
            <person name="Herman A."/>
            <person name="Mangelson H."/>
            <person name="Liachko I."/>
            <person name="Sullivan S."/>
            <person name="Sone E.D."/>
            <person name="Koren S."/>
            <person name="Silverstein K.A.T."/>
            <person name="Beckman K.B."/>
            <person name="Gohl D.M."/>
        </authorList>
    </citation>
    <scope>NUCLEOTIDE SEQUENCE</scope>
    <source>
        <strain evidence="2">Duluth1</strain>
        <tissue evidence="2">Whole animal</tissue>
    </source>
</reference>
<evidence type="ECO:0000256" key="1">
    <source>
        <dbReference type="SAM" id="MobiDB-lite"/>
    </source>
</evidence>
<dbReference type="GO" id="GO:0003676">
    <property type="term" value="F:nucleic acid binding"/>
    <property type="evidence" value="ECO:0007669"/>
    <property type="project" value="InterPro"/>
</dbReference>
<feature type="compositionally biased region" description="Basic and acidic residues" evidence="1">
    <location>
        <begin position="224"/>
        <end position="248"/>
    </location>
</feature>
<reference evidence="2" key="2">
    <citation type="submission" date="2020-11" db="EMBL/GenBank/DDBJ databases">
        <authorList>
            <person name="McCartney M.A."/>
            <person name="Auch B."/>
            <person name="Kono T."/>
            <person name="Mallez S."/>
            <person name="Becker A."/>
            <person name="Gohl D.M."/>
            <person name="Silverstein K.A.T."/>
            <person name="Koren S."/>
            <person name="Bechman K.B."/>
            <person name="Herman A."/>
            <person name="Abrahante J.E."/>
            <person name="Garbe J."/>
        </authorList>
    </citation>
    <scope>NUCLEOTIDE SEQUENCE</scope>
    <source>
        <strain evidence="2">Duluth1</strain>
        <tissue evidence="2">Whole animal</tissue>
    </source>
</reference>
<organism evidence="2 3">
    <name type="scientific">Dreissena polymorpha</name>
    <name type="common">Zebra mussel</name>
    <name type="synonym">Mytilus polymorpha</name>
    <dbReference type="NCBI Taxonomy" id="45954"/>
    <lineage>
        <taxon>Eukaryota</taxon>
        <taxon>Metazoa</taxon>
        <taxon>Spiralia</taxon>
        <taxon>Lophotrochozoa</taxon>
        <taxon>Mollusca</taxon>
        <taxon>Bivalvia</taxon>
        <taxon>Autobranchia</taxon>
        <taxon>Heteroconchia</taxon>
        <taxon>Euheterodonta</taxon>
        <taxon>Imparidentia</taxon>
        <taxon>Neoheterodontei</taxon>
        <taxon>Myida</taxon>
        <taxon>Dreissenoidea</taxon>
        <taxon>Dreissenidae</taxon>
        <taxon>Dreissena</taxon>
    </lineage>
</organism>
<feature type="region of interest" description="Disordered" evidence="1">
    <location>
        <begin position="210"/>
        <end position="248"/>
    </location>
</feature>
<accession>A0A9D4FST4</accession>
<dbReference type="GO" id="GO:0008270">
    <property type="term" value="F:zinc ion binding"/>
    <property type="evidence" value="ECO:0007669"/>
    <property type="project" value="InterPro"/>
</dbReference>
<comment type="caution">
    <text evidence="2">The sequence shown here is derived from an EMBL/GenBank/DDBJ whole genome shotgun (WGS) entry which is preliminary data.</text>
</comment>
<sequence length="248" mass="28210">MEYFDIIKRFEKRFGYQDLPETATIAFNTARQEGEEDLDDWAYRIMTLATKAFRDLPEGYMYRQAVLRFCHGCFNKEAGEMAANARPSTMEAAVDKVKWAVHTHTAVHGRAKRDVRQTSVQNISQGCSVYAGREESKSPAGQSTLSRLGGCDKRLDIIEQQISQMKISIDTILKRLPYRQPRSASPSPNRLPPTLQCFNCEENHYIKDCPHRTSDKGKRVQLVEGKEENEEHLNSSGSDKEGEARSQC</sequence>
<proteinExistence type="predicted"/>
<protein>
    <submittedName>
        <fullName evidence="2">Uncharacterized protein</fullName>
    </submittedName>
</protein>
<gene>
    <name evidence="2" type="ORF">DPMN_156707</name>
</gene>
<dbReference type="SUPFAM" id="SSF57756">
    <property type="entry name" value="Retrovirus zinc finger-like domains"/>
    <property type="match status" value="1"/>
</dbReference>
<name>A0A9D4FST4_DREPO</name>
<keyword evidence="3" id="KW-1185">Reference proteome</keyword>
<dbReference type="EMBL" id="JAIWYP010000007">
    <property type="protein sequence ID" value="KAH3803009.1"/>
    <property type="molecule type" value="Genomic_DNA"/>
</dbReference>
<dbReference type="InterPro" id="IPR036875">
    <property type="entry name" value="Znf_CCHC_sf"/>
</dbReference>
<evidence type="ECO:0000313" key="3">
    <source>
        <dbReference type="Proteomes" id="UP000828390"/>
    </source>
</evidence>
<evidence type="ECO:0000313" key="2">
    <source>
        <dbReference type="EMBL" id="KAH3803009.1"/>
    </source>
</evidence>